<gene>
    <name evidence="4" type="ORF">Terrestrivirus12_22</name>
</gene>
<dbReference type="GO" id="GO:0030435">
    <property type="term" value="P:sporulation resulting in formation of a cellular spore"/>
    <property type="evidence" value="ECO:0007669"/>
    <property type="project" value="UniProtKB-KW"/>
</dbReference>
<name>A0A3G4ZTF1_9VIRU</name>
<sequence length="755" mass="87801">MPSVQYSKKNVSKIVSSISDNVLISDCETIMYPKKNIENRLEFVFKCHSENLRNFKDQVYKKPTPIDNFQHNDFKKMVEYFGTHRVEKKTFIQRIRDTYEKQFDHIIFDDSSDTIHIMETMNAQKRWFYARRFLDFHGETTQAHTHVAGLINVHYWETNRNNHFVAKHNVKSSDALDAFFSGPTVLDCGVAVQAVFYKYLLNLLGKEQFDFLFDNRITQFVITSTLFESFVIGKKTIGPFTYDIPHENPLFFLFDEIKNCSLDQMNQLEHGDIVYIRGVPAYPNKHIASDSQGFNLYVVKVNGITKFTGFGTVFINGPITFEEMRQYLVTQYNNPQTFDTLDTIERYERDPTQFFESPELQNGMDNDTLIVLAKSLKNDTVPVDYKIPGIIKCIRFNLQKLNKFIKFRNQKLIMQRLSSHEMSKSKQQIVHLCPFPEENNDNTFQNYRRNTSVAEQMFCIFQDFCQRIIFNRSEPHGLIVSGTPGIGKTHLCVALTKYISNYMRVLYVDEHFLGDQQNKGKKLDYTTVLTGIDLFVIDDLNTDYGIGNIFLNHLMQYLIANNKSIVVTSNSVLNYSRIFPPFITYNHPVAKNFVIIDSITDESNRVPWISAKILNSTDPVDRIKLLFQSGSKTKSARGILLERHIPIDNICRQIPCDVKINFVDTPYKYGYVHDMYVHNAGIHDINIIQVLSDSECEQLFNLLEIAHAKSSKIICIVRSFEDFKNLVENKLTNYLFEKYVPRLRNRFMCAFPGVL</sequence>
<protein>
    <recommendedName>
        <fullName evidence="3">Chromosomal replication initiator protein DnaA ATPAse domain-containing protein</fullName>
    </recommendedName>
</protein>
<organism evidence="4">
    <name type="scientific">Terrestrivirus sp</name>
    <dbReference type="NCBI Taxonomy" id="2487775"/>
    <lineage>
        <taxon>Viruses</taxon>
        <taxon>Varidnaviria</taxon>
        <taxon>Bamfordvirae</taxon>
        <taxon>Nucleocytoviricota</taxon>
        <taxon>Megaviricetes</taxon>
        <taxon>Imitervirales</taxon>
        <taxon>Mimiviridae</taxon>
        <taxon>Klosneuvirinae</taxon>
    </lineage>
</organism>
<dbReference type="Pfam" id="PF20085">
    <property type="entry name" value="TGL"/>
    <property type="match status" value="1"/>
</dbReference>
<evidence type="ECO:0000256" key="2">
    <source>
        <dbReference type="ARBA" id="ARBA00022969"/>
    </source>
</evidence>
<proteinExistence type="predicted"/>
<dbReference type="SUPFAM" id="SSF52540">
    <property type="entry name" value="P-loop containing nucleoside triphosphate hydrolases"/>
    <property type="match status" value="1"/>
</dbReference>
<accession>A0A3G4ZTF1</accession>
<dbReference type="InterPro" id="IPR020916">
    <property type="entry name" value="Gln_gamma-glutamylTfrase_bac"/>
</dbReference>
<dbReference type="GO" id="GO:0003810">
    <property type="term" value="F:protein-glutamine gamma-glutamyltransferase activity"/>
    <property type="evidence" value="ECO:0007669"/>
    <property type="project" value="InterPro"/>
</dbReference>
<evidence type="ECO:0000256" key="1">
    <source>
        <dbReference type="ARBA" id="ARBA00022679"/>
    </source>
</evidence>
<dbReference type="EMBL" id="MK071990">
    <property type="protein sequence ID" value="AYV76719.1"/>
    <property type="molecule type" value="Genomic_DNA"/>
</dbReference>
<reference evidence="4" key="1">
    <citation type="submission" date="2018-10" db="EMBL/GenBank/DDBJ databases">
        <title>Hidden diversity of soil giant viruses.</title>
        <authorList>
            <person name="Schulz F."/>
            <person name="Alteio L."/>
            <person name="Goudeau D."/>
            <person name="Ryan E.M."/>
            <person name="Malmstrom R.R."/>
            <person name="Blanchard J."/>
            <person name="Woyke T."/>
        </authorList>
    </citation>
    <scope>NUCLEOTIDE SEQUENCE</scope>
    <source>
        <strain evidence="4">TEV1</strain>
    </source>
</reference>
<dbReference type="Gene3D" id="3.40.50.300">
    <property type="entry name" value="P-loop containing nucleotide triphosphate hydrolases"/>
    <property type="match status" value="1"/>
</dbReference>
<dbReference type="InterPro" id="IPR027417">
    <property type="entry name" value="P-loop_NTPase"/>
</dbReference>
<evidence type="ECO:0000259" key="3">
    <source>
        <dbReference type="Pfam" id="PF00308"/>
    </source>
</evidence>
<keyword evidence="2" id="KW-0749">Sporulation</keyword>
<evidence type="ECO:0000313" key="4">
    <source>
        <dbReference type="EMBL" id="AYV76719.1"/>
    </source>
</evidence>
<dbReference type="Pfam" id="PF00308">
    <property type="entry name" value="Bac_DnaA"/>
    <property type="match status" value="1"/>
</dbReference>
<keyword evidence="1" id="KW-0808">Transferase</keyword>
<feature type="domain" description="Chromosomal replication initiator protein DnaA ATPAse" evidence="3">
    <location>
        <begin position="478"/>
        <end position="570"/>
    </location>
</feature>
<dbReference type="InterPro" id="IPR013317">
    <property type="entry name" value="DnaA_dom"/>
</dbReference>